<gene>
    <name evidence="1" type="ORF">DPMN_078740</name>
</gene>
<accession>A0A9D4BQJ0</accession>
<protein>
    <submittedName>
        <fullName evidence="1">Uncharacterized protein</fullName>
    </submittedName>
</protein>
<sequence length="111" mass="12392">MVAVWSLRSRRTVGAGTPWSQYDRSENAKDAAQTQYGRLWSPLRRSTNAVISRGTYKGRREDAQDAINQDAGVTGRQKTAFLPKKSLASLLRQSEISRNTVLGRRKDATPV</sequence>
<name>A0A9D4BQJ0_DREPO</name>
<reference evidence="1" key="1">
    <citation type="journal article" date="2019" name="bioRxiv">
        <title>The Genome of the Zebra Mussel, Dreissena polymorpha: A Resource for Invasive Species Research.</title>
        <authorList>
            <person name="McCartney M.A."/>
            <person name="Auch B."/>
            <person name="Kono T."/>
            <person name="Mallez S."/>
            <person name="Zhang Y."/>
            <person name="Obille A."/>
            <person name="Becker A."/>
            <person name="Abrahante J.E."/>
            <person name="Garbe J."/>
            <person name="Badalamenti J.P."/>
            <person name="Herman A."/>
            <person name="Mangelson H."/>
            <person name="Liachko I."/>
            <person name="Sullivan S."/>
            <person name="Sone E.D."/>
            <person name="Koren S."/>
            <person name="Silverstein K.A.T."/>
            <person name="Beckman K.B."/>
            <person name="Gohl D.M."/>
        </authorList>
    </citation>
    <scope>NUCLEOTIDE SEQUENCE</scope>
    <source>
        <strain evidence="1">Duluth1</strain>
        <tissue evidence="1">Whole animal</tissue>
    </source>
</reference>
<keyword evidence="2" id="KW-1185">Reference proteome</keyword>
<proteinExistence type="predicted"/>
<evidence type="ECO:0000313" key="1">
    <source>
        <dbReference type="EMBL" id="KAH3703698.1"/>
    </source>
</evidence>
<evidence type="ECO:0000313" key="2">
    <source>
        <dbReference type="Proteomes" id="UP000828390"/>
    </source>
</evidence>
<dbReference type="Proteomes" id="UP000828390">
    <property type="component" value="Unassembled WGS sequence"/>
</dbReference>
<dbReference type="AlphaFoldDB" id="A0A9D4BQJ0"/>
<dbReference type="EMBL" id="JAIWYP010000015">
    <property type="protein sequence ID" value="KAH3703698.1"/>
    <property type="molecule type" value="Genomic_DNA"/>
</dbReference>
<organism evidence="1 2">
    <name type="scientific">Dreissena polymorpha</name>
    <name type="common">Zebra mussel</name>
    <name type="synonym">Mytilus polymorpha</name>
    <dbReference type="NCBI Taxonomy" id="45954"/>
    <lineage>
        <taxon>Eukaryota</taxon>
        <taxon>Metazoa</taxon>
        <taxon>Spiralia</taxon>
        <taxon>Lophotrochozoa</taxon>
        <taxon>Mollusca</taxon>
        <taxon>Bivalvia</taxon>
        <taxon>Autobranchia</taxon>
        <taxon>Heteroconchia</taxon>
        <taxon>Euheterodonta</taxon>
        <taxon>Imparidentia</taxon>
        <taxon>Neoheterodontei</taxon>
        <taxon>Myida</taxon>
        <taxon>Dreissenoidea</taxon>
        <taxon>Dreissenidae</taxon>
        <taxon>Dreissena</taxon>
    </lineage>
</organism>
<reference evidence="1" key="2">
    <citation type="submission" date="2020-11" db="EMBL/GenBank/DDBJ databases">
        <authorList>
            <person name="McCartney M.A."/>
            <person name="Auch B."/>
            <person name="Kono T."/>
            <person name="Mallez S."/>
            <person name="Becker A."/>
            <person name="Gohl D.M."/>
            <person name="Silverstein K.A.T."/>
            <person name="Koren S."/>
            <person name="Bechman K.B."/>
            <person name="Herman A."/>
            <person name="Abrahante J.E."/>
            <person name="Garbe J."/>
        </authorList>
    </citation>
    <scope>NUCLEOTIDE SEQUENCE</scope>
    <source>
        <strain evidence="1">Duluth1</strain>
        <tissue evidence="1">Whole animal</tissue>
    </source>
</reference>
<comment type="caution">
    <text evidence="1">The sequence shown here is derived from an EMBL/GenBank/DDBJ whole genome shotgun (WGS) entry which is preliminary data.</text>
</comment>